<dbReference type="GO" id="GO:0006208">
    <property type="term" value="P:pyrimidine nucleobase catabolic process"/>
    <property type="evidence" value="ECO:0007669"/>
    <property type="project" value="TreeGrafter"/>
</dbReference>
<dbReference type="AlphaFoldDB" id="A0A2T0Q4R0"/>
<name>A0A2T0Q4R0_9ACTN</name>
<dbReference type="PANTHER" id="PTHR30466">
    <property type="entry name" value="FLAVIN REDUCTASE"/>
    <property type="match status" value="1"/>
</dbReference>
<gene>
    <name evidence="3" type="ORF">CLV72_104270</name>
</gene>
<protein>
    <submittedName>
        <fullName evidence="3">Flavin reductase (DIM6/NTAB) family NADH-FMN oxidoreductase RutF</fullName>
    </submittedName>
</protein>
<reference evidence="3 4" key="1">
    <citation type="submission" date="2018-03" db="EMBL/GenBank/DDBJ databases">
        <title>Genomic Encyclopedia of Archaeal and Bacterial Type Strains, Phase II (KMG-II): from individual species to whole genera.</title>
        <authorList>
            <person name="Goeker M."/>
        </authorList>
    </citation>
    <scope>NUCLEOTIDE SEQUENCE [LARGE SCALE GENOMIC DNA]</scope>
    <source>
        <strain evidence="3 4">DSM 45601</strain>
    </source>
</reference>
<dbReference type="EMBL" id="PVZC01000004">
    <property type="protein sequence ID" value="PRX98691.1"/>
    <property type="molecule type" value="Genomic_DNA"/>
</dbReference>
<keyword evidence="4" id="KW-1185">Reference proteome</keyword>
<dbReference type="PANTHER" id="PTHR30466:SF1">
    <property type="entry name" value="FMN REDUCTASE (NADH) RUTF"/>
    <property type="match status" value="1"/>
</dbReference>
<accession>A0A2T0Q4R0</accession>
<dbReference type="InterPro" id="IPR050268">
    <property type="entry name" value="NADH-dep_flavin_reductase"/>
</dbReference>
<dbReference type="Pfam" id="PF01613">
    <property type="entry name" value="Flavin_Reduct"/>
    <property type="match status" value="1"/>
</dbReference>
<evidence type="ECO:0000313" key="4">
    <source>
        <dbReference type="Proteomes" id="UP000237846"/>
    </source>
</evidence>
<comment type="caution">
    <text evidence="3">The sequence shown here is derived from an EMBL/GenBank/DDBJ whole genome shotgun (WGS) entry which is preliminary data.</text>
</comment>
<dbReference type="Proteomes" id="UP000237846">
    <property type="component" value="Unassembled WGS sequence"/>
</dbReference>
<proteinExistence type="predicted"/>
<dbReference type="InterPro" id="IPR012349">
    <property type="entry name" value="Split_barrel_FMN-bd"/>
</dbReference>
<dbReference type="InterPro" id="IPR002563">
    <property type="entry name" value="Flavin_Rdtase-like_dom"/>
</dbReference>
<evidence type="ECO:0000256" key="1">
    <source>
        <dbReference type="ARBA" id="ARBA00023002"/>
    </source>
</evidence>
<organism evidence="3 4">
    <name type="scientific">Allonocardiopsis opalescens</name>
    <dbReference type="NCBI Taxonomy" id="1144618"/>
    <lineage>
        <taxon>Bacteria</taxon>
        <taxon>Bacillati</taxon>
        <taxon>Actinomycetota</taxon>
        <taxon>Actinomycetes</taxon>
        <taxon>Streptosporangiales</taxon>
        <taxon>Allonocardiopsis</taxon>
    </lineage>
</organism>
<dbReference type="RefSeq" id="WP_245930211.1">
    <property type="nucleotide sequence ID" value="NZ_PVZC01000004.1"/>
</dbReference>
<dbReference type="SMART" id="SM00903">
    <property type="entry name" value="Flavin_Reduct"/>
    <property type="match status" value="1"/>
</dbReference>
<keyword evidence="1" id="KW-0560">Oxidoreductase</keyword>
<dbReference type="Gene3D" id="2.30.110.10">
    <property type="entry name" value="Electron Transport, Fmn-binding Protein, Chain A"/>
    <property type="match status" value="1"/>
</dbReference>
<dbReference type="GO" id="GO:0042602">
    <property type="term" value="F:riboflavin reductase (NADPH) activity"/>
    <property type="evidence" value="ECO:0007669"/>
    <property type="project" value="TreeGrafter"/>
</dbReference>
<dbReference type="GO" id="GO:0010181">
    <property type="term" value="F:FMN binding"/>
    <property type="evidence" value="ECO:0007669"/>
    <property type="project" value="InterPro"/>
</dbReference>
<sequence length="176" mass="18761">MTAPADGLRPEPGPAGADGEEEFRRALGRHAAGVVAVTARHAGRPIGLTATSFTSVSLDPPLVSFYLARSSTSWHGLRGAERFAVNVLAGDQAELARRFSRRGADRFAPPTRWSAGPYGLPLLSGAAAHLICERHTAIELGDHSLVVGRVDSARVRPGRPPLLYHGGRFGRFTPHD</sequence>
<dbReference type="SUPFAM" id="SSF50475">
    <property type="entry name" value="FMN-binding split barrel"/>
    <property type="match status" value="1"/>
</dbReference>
<evidence type="ECO:0000313" key="3">
    <source>
        <dbReference type="EMBL" id="PRX98691.1"/>
    </source>
</evidence>
<evidence type="ECO:0000259" key="2">
    <source>
        <dbReference type="SMART" id="SM00903"/>
    </source>
</evidence>
<feature type="domain" description="Flavin reductase like" evidence="2">
    <location>
        <begin position="27"/>
        <end position="171"/>
    </location>
</feature>